<dbReference type="OrthoDB" id="9771451at2"/>
<dbReference type="PANTHER" id="PTHR23512:SF3">
    <property type="entry name" value="MAJOR FACILITATOR SUPERFAMILY DOMAIN-CONTAINING PROTEIN 1"/>
    <property type="match status" value="1"/>
</dbReference>
<keyword evidence="29" id="KW-1185">Reference proteome</keyword>
<comment type="catalytic activity">
    <reaction evidence="10">
        <text>L-alpha-aminoacyl-L-arginine(out) = L-alpha-aminoacyl-L-arginine(in)</text>
        <dbReference type="Rhea" id="RHEA:79367"/>
        <dbReference type="ChEBI" id="CHEBI:229968"/>
    </reaction>
</comment>
<dbReference type="InterPro" id="IPR011701">
    <property type="entry name" value="MFS"/>
</dbReference>
<evidence type="ECO:0000256" key="12">
    <source>
        <dbReference type="ARBA" id="ARBA00044891"/>
    </source>
</evidence>
<evidence type="ECO:0000256" key="19">
    <source>
        <dbReference type="ARBA" id="ARBA00044919"/>
    </source>
</evidence>
<dbReference type="PATRIC" id="fig|453.4.peg.771"/>
<dbReference type="InterPro" id="IPR052187">
    <property type="entry name" value="MFSD1"/>
</dbReference>
<feature type="transmembrane region" description="Helical" evidence="25">
    <location>
        <begin position="134"/>
        <end position="159"/>
    </location>
</feature>
<evidence type="ECO:0000256" key="22">
    <source>
        <dbReference type="ARBA" id="ARBA00045018"/>
    </source>
</evidence>
<dbReference type="SUPFAM" id="SSF103473">
    <property type="entry name" value="MFS general substrate transporter"/>
    <property type="match status" value="1"/>
</dbReference>
<keyword evidence="4 25" id="KW-0812">Transmembrane</keyword>
<comment type="catalytic activity">
    <reaction evidence="12">
        <text>L-lysyl-L-alpha-amino acid(out) = L-lysyl-L-alpha-amino acid(in)</text>
        <dbReference type="Rhea" id="RHEA:79387"/>
        <dbReference type="ChEBI" id="CHEBI:229965"/>
    </reaction>
</comment>
<evidence type="ECO:0000256" key="8">
    <source>
        <dbReference type="ARBA" id="ARBA00044876"/>
    </source>
</evidence>
<keyword evidence="7" id="KW-0458">Lysosome</keyword>
<evidence type="ECO:0000256" key="23">
    <source>
        <dbReference type="ARBA" id="ARBA00045709"/>
    </source>
</evidence>
<dbReference type="Proteomes" id="UP000251942">
    <property type="component" value="Unassembled WGS sequence"/>
</dbReference>
<evidence type="ECO:0000313" key="27">
    <source>
        <dbReference type="EMBL" id="KTD02870.1"/>
    </source>
</evidence>
<dbReference type="Pfam" id="PF07690">
    <property type="entry name" value="MFS_1"/>
    <property type="match status" value="1"/>
</dbReference>
<dbReference type="Gene3D" id="1.20.1250.20">
    <property type="entry name" value="MFS general substrate transporter like domains"/>
    <property type="match status" value="2"/>
</dbReference>
<evidence type="ECO:0000256" key="4">
    <source>
        <dbReference type="ARBA" id="ARBA00022692"/>
    </source>
</evidence>
<evidence type="ECO:0000313" key="29">
    <source>
        <dbReference type="Proteomes" id="UP000054698"/>
    </source>
</evidence>
<feature type="transmembrane region" description="Helical" evidence="25">
    <location>
        <begin position="102"/>
        <end position="122"/>
    </location>
</feature>
<comment type="catalytic activity">
    <reaction evidence="11">
        <text>L-alpha-aminoacyl-L-histidine(out) = L-alpha-aminoacyl-L-histidine(in)</text>
        <dbReference type="Rhea" id="RHEA:79375"/>
        <dbReference type="ChEBI" id="CHEBI:229967"/>
    </reaction>
</comment>
<name>A0A0W0U579_9GAMM</name>
<evidence type="ECO:0000256" key="11">
    <source>
        <dbReference type="ARBA" id="ARBA00044884"/>
    </source>
</evidence>
<dbReference type="PROSITE" id="PS50850">
    <property type="entry name" value="MFS"/>
    <property type="match status" value="1"/>
</dbReference>
<evidence type="ECO:0000313" key="30">
    <source>
        <dbReference type="Proteomes" id="UP000251942"/>
    </source>
</evidence>
<comment type="catalytic activity">
    <reaction evidence="17">
        <text>L-arginyl-glycine(out) = L-arginyl-glycine(in)</text>
        <dbReference type="Rhea" id="RHEA:79391"/>
        <dbReference type="ChEBI" id="CHEBI:229955"/>
    </reaction>
</comment>
<dbReference type="RefSeq" id="WP_058443939.1">
    <property type="nucleotide sequence ID" value="NZ_CAAAHT010000021.1"/>
</dbReference>
<feature type="domain" description="Major facilitator superfamily (MFS) profile" evidence="26">
    <location>
        <begin position="1"/>
        <end position="400"/>
    </location>
</feature>
<evidence type="ECO:0000256" key="6">
    <source>
        <dbReference type="ARBA" id="ARBA00023136"/>
    </source>
</evidence>
<feature type="transmembrane region" description="Helical" evidence="25">
    <location>
        <begin position="251"/>
        <end position="274"/>
    </location>
</feature>
<dbReference type="EMBL" id="LNYB01000021">
    <property type="protein sequence ID" value="KTD02870.1"/>
    <property type="molecule type" value="Genomic_DNA"/>
</dbReference>
<evidence type="ECO:0000256" key="13">
    <source>
        <dbReference type="ARBA" id="ARBA00044893"/>
    </source>
</evidence>
<dbReference type="EMBL" id="UASS01000004">
    <property type="protein sequence ID" value="SPX59964.1"/>
    <property type="molecule type" value="Genomic_DNA"/>
</dbReference>
<dbReference type="InterPro" id="IPR020846">
    <property type="entry name" value="MFS_dom"/>
</dbReference>
<feature type="transmembrane region" description="Helical" evidence="25">
    <location>
        <begin position="218"/>
        <end position="245"/>
    </location>
</feature>
<comment type="catalytic activity">
    <reaction evidence="8">
        <text>L-lysyl-L-alanine(out) = L-lysyl-L-alanine(in)</text>
        <dbReference type="Rhea" id="RHEA:79399"/>
        <dbReference type="ChEBI" id="CHEBI:229954"/>
    </reaction>
</comment>
<comment type="catalytic activity">
    <reaction evidence="16">
        <text>L-lysyl-L-lysine(out) = L-lysyl-L-lysine(in)</text>
        <dbReference type="Rhea" id="RHEA:79403"/>
        <dbReference type="ChEBI" id="CHEBI:229956"/>
    </reaction>
</comment>
<evidence type="ECO:0000313" key="28">
    <source>
        <dbReference type="EMBL" id="SPX59964.1"/>
    </source>
</evidence>
<evidence type="ECO:0000256" key="15">
    <source>
        <dbReference type="ARBA" id="ARBA00044899"/>
    </source>
</evidence>
<reference evidence="28 30" key="2">
    <citation type="submission" date="2018-06" db="EMBL/GenBank/DDBJ databases">
        <authorList>
            <consortium name="Pathogen Informatics"/>
            <person name="Doyle S."/>
        </authorList>
    </citation>
    <scope>NUCLEOTIDE SEQUENCE [LARGE SCALE GENOMIC DNA]</scope>
    <source>
        <strain evidence="28 30">NCTC12022</strain>
    </source>
</reference>
<organism evidence="27 29">
    <name type="scientific">Legionella feeleii</name>
    <dbReference type="NCBI Taxonomy" id="453"/>
    <lineage>
        <taxon>Bacteria</taxon>
        <taxon>Pseudomonadati</taxon>
        <taxon>Pseudomonadota</taxon>
        <taxon>Gammaproteobacteria</taxon>
        <taxon>Legionellales</taxon>
        <taxon>Legionellaceae</taxon>
        <taxon>Legionella</taxon>
    </lineage>
</organism>
<evidence type="ECO:0000259" key="26">
    <source>
        <dbReference type="PROSITE" id="PS50850"/>
    </source>
</evidence>
<evidence type="ECO:0000256" key="10">
    <source>
        <dbReference type="ARBA" id="ARBA00044881"/>
    </source>
</evidence>
<feature type="transmembrane region" description="Helical" evidence="25">
    <location>
        <begin position="77"/>
        <end position="96"/>
    </location>
</feature>
<evidence type="ECO:0000256" key="20">
    <source>
        <dbReference type="ARBA" id="ARBA00044924"/>
    </source>
</evidence>
<evidence type="ECO:0000256" key="9">
    <source>
        <dbReference type="ARBA" id="ARBA00044878"/>
    </source>
</evidence>
<dbReference type="PANTHER" id="PTHR23512">
    <property type="entry name" value="MAJOR FACILITATOR SUPERFAMILY DOMAIN-CONTAINING PROTEIN 1"/>
    <property type="match status" value="1"/>
</dbReference>
<feature type="transmembrane region" description="Helical" evidence="25">
    <location>
        <begin position="286"/>
        <end position="305"/>
    </location>
</feature>
<feature type="transmembrane region" description="Helical" evidence="25">
    <location>
        <begin position="311"/>
        <end position="334"/>
    </location>
</feature>
<feature type="transmembrane region" description="Helical" evidence="25">
    <location>
        <begin position="165"/>
        <end position="185"/>
    </location>
</feature>
<keyword evidence="5 25" id="KW-1133">Transmembrane helix</keyword>
<evidence type="ECO:0000256" key="2">
    <source>
        <dbReference type="ARBA" id="ARBA00008335"/>
    </source>
</evidence>
<comment type="catalytic activity">
    <reaction evidence="20">
        <text>L-lysyl-glycine(out) = L-lysyl-glycine(in)</text>
        <dbReference type="Rhea" id="RHEA:79407"/>
        <dbReference type="ChEBI" id="CHEBI:191202"/>
    </reaction>
</comment>
<comment type="function">
    <text evidence="23">Lysosomal dipeptide uniporter that selectively exports lysine, arginine or histidine-containing dipeptides with a net positive charge from the lysosome lumen into the cytosol. Could play a role in a specific type of protein O-glycosylation indirectly regulating macrophages migration and tissue invasion. Also essential for liver homeostasis.</text>
</comment>
<evidence type="ECO:0000256" key="1">
    <source>
        <dbReference type="ARBA" id="ARBA00004155"/>
    </source>
</evidence>
<comment type="catalytic activity">
    <reaction evidence="9">
        <text>L-histidyl-glycine(out) = L-histidyl-glycine(in)</text>
        <dbReference type="Rhea" id="RHEA:79395"/>
        <dbReference type="ChEBI" id="CHEBI:229957"/>
    </reaction>
</comment>
<comment type="catalytic activity">
    <reaction evidence="14">
        <text>L-aspartyl-L-lysine(out) = L-aspartyl-L-lysine(in)</text>
        <dbReference type="Rhea" id="RHEA:79411"/>
        <dbReference type="ChEBI" id="CHEBI:229953"/>
    </reaction>
</comment>
<accession>A0A0W0U579</accession>
<comment type="catalytic activity">
    <reaction evidence="15">
        <text>L-arginyl-L-alpha-amino acid(out) = L-arginyl-L-alpha-amino acid(in)</text>
        <dbReference type="Rhea" id="RHEA:79371"/>
        <dbReference type="ChEBI" id="CHEBI:84315"/>
    </reaction>
</comment>
<dbReference type="GO" id="GO:0005765">
    <property type="term" value="C:lysosomal membrane"/>
    <property type="evidence" value="ECO:0007669"/>
    <property type="project" value="UniProtKB-SubCell"/>
</dbReference>
<evidence type="ECO:0000256" key="14">
    <source>
        <dbReference type="ARBA" id="ARBA00044898"/>
    </source>
</evidence>
<comment type="catalytic activity">
    <reaction evidence="13">
        <text>L-alpha-aminoacyl-L-lysine(out) = L-alpha-aminoacyl-L-lysine(in)</text>
        <dbReference type="Rhea" id="RHEA:79383"/>
        <dbReference type="ChEBI" id="CHEBI:229966"/>
    </reaction>
</comment>
<evidence type="ECO:0000256" key="7">
    <source>
        <dbReference type="ARBA" id="ARBA00023228"/>
    </source>
</evidence>
<dbReference type="Proteomes" id="UP000054698">
    <property type="component" value="Unassembled WGS sequence"/>
</dbReference>
<comment type="catalytic activity">
    <reaction evidence="19">
        <text>L-alanyl-L-lysine(out) = L-alanyl-L-lysine(in)</text>
        <dbReference type="Rhea" id="RHEA:79415"/>
        <dbReference type="ChEBI" id="CHEBI:192470"/>
    </reaction>
</comment>
<evidence type="ECO:0000256" key="21">
    <source>
        <dbReference type="ARBA" id="ARBA00044985"/>
    </source>
</evidence>
<keyword evidence="3" id="KW-0813">Transport</keyword>
<evidence type="ECO:0000256" key="25">
    <source>
        <dbReference type="SAM" id="Phobius"/>
    </source>
</evidence>
<feature type="transmembrane region" description="Helical" evidence="25">
    <location>
        <begin position="346"/>
        <end position="365"/>
    </location>
</feature>
<evidence type="ECO:0000256" key="18">
    <source>
        <dbReference type="ARBA" id="ARBA00044912"/>
    </source>
</evidence>
<comment type="catalytic activity">
    <reaction evidence="18">
        <text>L-histidyl-L-alpha-amino acid(out) = L-histidyl-L-alpha-amino acid(in)</text>
        <dbReference type="Rhea" id="RHEA:79379"/>
        <dbReference type="ChEBI" id="CHEBI:229964"/>
    </reaction>
</comment>
<keyword evidence="6 25" id="KW-0472">Membrane</keyword>
<feature type="transmembrane region" description="Helical" evidence="25">
    <location>
        <begin position="49"/>
        <end position="70"/>
    </location>
</feature>
<evidence type="ECO:0000256" key="24">
    <source>
        <dbReference type="ARBA" id="ARBA00046376"/>
    </source>
</evidence>
<evidence type="ECO:0000256" key="3">
    <source>
        <dbReference type="ARBA" id="ARBA00022448"/>
    </source>
</evidence>
<dbReference type="AlphaFoldDB" id="A0A0W0U579"/>
<dbReference type="InterPro" id="IPR036259">
    <property type="entry name" value="MFS_trans_sf"/>
</dbReference>
<comment type="similarity">
    <text evidence="2">Belongs to the major facilitator superfamily.</text>
</comment>
<reference evidence="27 29" key="1">
    <citation type="submission" date="2015-11" db="EMBL/GenBank/DDBJ databases">
        <title>Genomic analysis of 38 Legionella species identifies large and diverse effector repertoires.</title>
        <authorList>
            <person name="Burstein D."/>
            <person name="Amaro F."/>
            <person name="Zusman T."/>
            <person name="Lifshitz Z."/>
            <person name="Cohen O."/>
            <person name="Gilbert J.A."/>
            <person name="Pupko T."/>
            <person name="Shuman H.A."/>
            <person name="Segal G."/>
        </authorList>
    </citation>
    <scope>NUCLEOTIDE SEQUENCE [LARGE SCALE GENOMIC DNA]</scope>
    <source>
        <strain evidence="27 29">WO-44C</strain>
    </source>
</reference>
<proteinExistence type="inferred from homology"/>
<evidence type="ECO:0000256" key="5">
    <source>
        <dbReference type="ARBA" id="ARBA00022989"/>
    </source>
</evidence>
<dbReference type="GO" id="GO:0022857">
    <property type="term" value="F:transmembrane transporter activity"/>
    <property type="evidence" value="ECO:0007669"/>
    <property type="project" value="InterPro"/>
</dbReference>
<comment type="subunit">
    <text evidence="24">Homodimer. Interacts with lysosomal protein GLMP (via lumenal domain); the interaction starts while both proteins are still in the endoplasmic reticulum and is required for stabilization of MFSD1 in lysosomes but has no direct effect on its targeting to lysosomes or transporter activity.</text>
</comment>
<gene>
    <name evidence="28" type="primary">rhmT</name>
    <name evidence="27" type="ORF">Lfee_0708</name>
    <name evidence="28" type="ORF">NCTC12022_00677</name>
</gene>
<evidence type="ECO:0000256" key="16">
    <source>
        <dbReference type="ARBA" id="ARBA00044900"/>
    </source>
</evidence>
<comment type="subcellular location">
    <subcellularLocation>
        <location evidence="1">Lysosome membrane</location>
        <topology evidence="1">Multi-pass membrane protein</topology>
    </subcellularLocation>
</comment>
<protein>
    <recommendedName>
        <fullName evidence="21">Lysosomal dipeptide transporter MFSD1</fullName>
    </recommendedName>
    <alternativeName>
        <fullName evidence="22">Major facilitator superfamily domain-containing protein 1</fullName>
    </alternativeName>
</protein>
<evidence type="ECO:0000256" key="17">
    <source>
        <dbReference type="ARBA" id="ARBA00044903"/>
    </source>
</evidence>
<sequence>MQKPTLLPWLNWGTTTSFVLFQFFLQTASGLMAAGWQGDFQLTTTEVGSLSAAFFISYVIMQIPVGFAYDRFGARKILITASILLCSGTFALAFSQVYWQAFVARMIMGIGSAFGFVGMLYVTASWFSGRHFALLVGISETLAMMGVALGEVGMAWIISHYGWRFTMMIGGWCALGVALFVIIFVRDHASQLTKENKESEQSLSFVAAIKEVMGNKQIWLAGFYGFSMFSIINVVVTLWGVPFFLHQHHPISLHTAGIMMSMVFIGIGIGGPFNAWLVQRWKKRQVLMSLFALMTTILFGMILYMPGLPLWSLSILLGLLGFFSSTYIQVFAVVKDAVSVGVRATALSTTNMLLMASAPLLQPLVGKLLELNCSFPQALSVIFLLLVLTVLLSFGLDKKS</sequence>
<feature type="transmembrane region" description="Helical" evidence="25">
    <location>
        <begin position="377"/>
        <end position="396"/>
    </location>
</feature>